<comment type="caution">
    <text evidence="1">The sequence shown here is derived from an EMBL/GenBank/DDBJ whole genome shotgun (WGS) entry which is preliminary data.</text>
</comment>
<name>A0ACB7TNT2_HYAAI</name>
<keyword evidence="2" id="KW-1185">Reference proteome</keyword>
<proteinExistence type="predicted"/>
<sequence>MHSSRKFATPRQLGSPVKRARTEPLAFRPASAIGGGGNKGVAKKKLHTYAEPDILICGNCREVFPGLQKLLDHKRHRCRLRFTCRCHVVGLFPAESPPGVPLPVCAQCLTRCGSWWELACHLETTHGMSIYHHPLEAATNSDDHDPKSLQSDQAMASPNNDGGCEEAASVASDCRSDDWASIVVECTNHGSNGAHSSSDLTDEGVDKSHDDSPAASSHDTFEKGVDTTDLQPTIAAEQT</sequence>
<dbReference type="Proteomes" id="UP000821845">
    <property type="component" value="Chromosome 1"/>
</dbReference>
<protein>
    <submittedName>
        <fullName evidence="1">Uncharacterized protein</fullName>
    </submittedName>
</protein>
<gene>
    <name evidence="1" type="ORF">HPB50_025176</name>
</gene>
<accession>A0ACB7TNT2</accession>
<evidence type="ECO:0000313" key="2">
    <source>
        <dbReference type="Proteomes" id="UP000821845"/>
    </source>
</evidence>
<reference evidence="1" key="1">
    <citation type="submission" date="2020-05" db="EMBL/GenBank/DDBJ databases">
        <title>Large-scale comparative analyses of tick genomes elucidate their genetic diversity and vector capacities.</title>
        <authorList>
            <person name="Jia N."/>
            <person name="Wang J."/>
            <person name="Shi W."/>
            <person name="Du L."/>
            <person name="Sun Y."/>
            <person name="Zhan W."/>
            <person name="Jiang J."/>
            <person name="Wang Q."/>
            <person name="Zhang B."/>
            <person name="Ji P."/>
            <person name="Sakyi L.B."/>
            <person name="Cui X."/>
            <person name="Yuan T."/>
            <person name="Jiang B."/>
            <person name="Yang W."/>
            <person name="Lam T.T.-Y."/>
            <person name="Chang Q."/>
            <person name="Ding S."/>
            <person name="Wang X."/>
            <person name="Zhu J."/>
            <person name="Ruan X."/>
            <person name="Zhao L."/>
            <person name="Wei J."/>
            <person name="Que T."/>
            <person name="Du C."/>
            <person name="Cheng J."/>
            <person name="Dai P."/>
            <person name="Han X."/>
            <person name="Huang E."/>
            <person name="Gao Y."/>
            <person name="Liu J."/>
            <person name="Shao H."/>
            <person name="Ye R."/>
            <person name="Li L."/>
            <person name="Wei W."/>
            <person name="Wang X."/>
            <person name="Wang C."/>
            <person name="Yang T."/>
            <person name="Huo Q."/>
            <person name="Li W."/>
            <person name="Guo W."/>
            <person name="Chen H."/>
            <person name="Zhou L."/>
            <person name="Ni X."/>
            <person name="Tian J."/>
            <person name="Zhou Y."/>
            <person name="Sheng Y."/>
            <person name="Liu T."/>
            <person name="Pan Y."/>
            <person name="Xia L."/>
            <person name="Li J."/>
            <person name="Zhao F."/>
            <person name="Cao W."/>
        </authorList>
    </citation>
    <scope>NUCLEOTIDE SEQUENCE</scope>
    <source>
        <strain evidence="1">Hyas-2018</strain>
    </source>
</reference>
<evidence type="ECO:0000313" key="1">
    <source>
        <dbReference type="EMBL" id="KAH6948580.1"/>
    </source>
</evidence>
<organism evidence="1 2">
    <name type="scientific">Hyalomma asiaticum</name>
    <name type="common">Tick</name>
    <dbReference type="NCBI Taxonomy" id="266040"/>
    <lineage>
        <taxon>Eukaryota</taxon>
        <taxon>Metazoa</taxon>
        <taxon>Ecdysozoa</taxon>
        <taxon>Arthropoda</taxon>
        <taxon>Chelicerata</taxon>
        <taxon>Arachnida</taxon>
        <taxon>Acari</taxon>
        <taxon>Parasitiformes</taxon>
        <taxon>Ixodida</taxon>
        <taxon>Ixodoidea</taxon>
        <taxon>Ixodidae</taxon>
        <taxon>Hyalomminae</taxon>
        <taxon>Hyalomma</taxon>
    </lineage>
</organism>
<dbReference type="EMBL" id="CM023481">
    <property type="protein sequence ID" value="KAH6948580.1"/>
    <property type="molecule type" value="Genomic_DNA"/>
</dbReference>